<feature type="compositionally biased region" description="Low complexity" evidence="2">
    <location>
        <begin position="165"/>
        <end position="178"/>
    </location>
</feature>
<sequence>MNHVQSSKPISCSPALTFADRRHLASFRGMYGGKCSAMLCLISFCLILLLESPATGRSKTVEKLAPRDTIELRVWRWTALRDGVLEALQLNNTFTIDSSGTLDLPMIGNIVAAGLREKELAELISDRLQARSGRQERADTTVKRIQDPSSDITSSVEHPGKQKASEALADAADESPSAGASERTSVEKGQVEAQPSVRGSDMTSEPAAEQQQALEGERLKMNALLNELSAARLEIAAARREALAARQTARNGTVRYNQNLSTERQRAAALIQELDAVRADRGALEQKLFAVRTDRGLLEQKLFAALREVDALKKSVQPAGGDHEAVLGRELAAARAELGAMQRGARDASAQARAVADMMAGQGQALKEQRRRVEGLALDLEVAHRETKGLKAKAILADHEKAAMLEARRSMEASLAEARRALDEERHKAERFERELSAARQTIDALKTSANLAAVARTNAIKDRQVAEAALKRAGDALELERERADSAARDLDSARQERDAAKRQAGRVSMELSAALEQERNNAMGLARDLSAARKAIDIVKAQGERRTERMKRAPQAPATATSRADVSARSAARPARQPLRENHKVKVKRPSRSVLVATITLPDALLPTRPPKLDSR</sequence>
<protein>
    <submittedName>
        <fullName evidence="4">Polysaccharide biosynthesis/export protein</fullName>
    </submittedName>
</protein>
<reference evidence="4 5" key="1">
    <citation type="journal article" date="2015" name="Stand. Genomic Sci.">
        <title>Genomic Encyclopedia of Bacterial and Archaeal Type Strains, Phase III: the genomes of soil and plant-associated and newly described type strains.</title>
        <authorList>
            <person name="Whitman W.B."/>
            <person name="Woyke T."/>
            <person name="Klenk H.P."/>
            <person name="Zhou Y."/>
            <person name="Lilburn T.G."/>
            <person name="Beck B.J."/>
            <person name="De Vos P."/>
            <person name="Vandamme P."/>
            <person name="Eisen J.A."/>
            <person name="Garrity G."/>
            <person name="Hugenholtz P."/>
            <person name="Kyrpides N.C."/>
        </authorList>
    </citation>
    <scope>NUCLEOTIDE SEQUENCE [LARGE SCALE GENOMIC DNA]</scope>
    <source>
        <strain evidence="4 5">CGMCC 1.2546</strain>
    </source>
</reference>
<feature type="region of interest" description="Disordered" evidence="2">
    <location>
        <begin position="130"/>
        <end position="212"/>
    </location>
</feature>
<comment type="caution">
    <text evidence="4">The sequence shown here is derived from an EMBL/GenBank/DDBJ whole genome shotgun (WGS) entry which is preliminary data.</text>
</comment>
<dbReference type="InterPro" id="IPR003715">
    <property type="entry name" value="Poly_export_N"/>
</dbReference>
<feature type="coiled-coil region" evidence="1">
    <location>
        <begin position="366"/>
        <end position="449"/>
    </location>
</feature>
<evidence type="ECO:0000256" key="2">
    <source>
        <dbReference type="SAM" id="MobiDB-lite"/>
    </source>
</evidence>
<feature type="compositionally biased region" description="Low complexity" evidence="2">
    <location>
        <begin position="560"/>
        <end position="578"/>
    </location>
</feature>
<evidence type="ECO:0000313" key="4">
    <source>
        <dbReference type="EMBL" id="TWI42352.1"/>
    </source>
</evidence>
<dbReference type="Proteomes" id="UP000317122">
    <property type="component" value="Unassembled WGS sequence"/>
</dbReference>
<evidence type="ECO:0000313" key="5">
    <source>
        <dbReference type="Proteomes" id="UP000317122"/>
    </source>
</evidence>
<name>A0A562PCY0_9HYPH</name>
<accession>A0A562PCY0</accession>
<dbReference type="EMBL" id="VLKT01000003">
    <property type="protein sequence ID" value="TWI42352.1"/>
    <property type="molecule type" value="Genomic_DNA"/>
</dbReference>
<feature type="compositionally biased region" description="Basic and acidic residues" evidence="2">
    <location>
        <begin position="479"/>
        <end position="503"/>
    </location>
</feature>
<dbReference type="Pfam" id="PF02563">
    <property type="entry name" value="Poly_export"/>
    <property type="match status" value="1"/>
</dbReference>
<evidence type="ECO:0000259" key="3">
    <source>
        <dbReference type="Pfam" id="PF02563"/>
    </source>
</evidence>
<feature type="region of interest" description="Disordered" evidence="2">
    <location>
        <begin position="479"/>
        <end position="508"/>
    </location>
</feature>
<gene>
    <name evidence="4" type="ORF">IQ26_00727</name>
</gene>
<proteinExistence type="predicted"/>
<organism evidence="4 5">
    <name type="scientific">Mesorhizobium tianshanense</name>
    <dbReference type="NCBI Taxonomy" id="39844"/>
    <lineage>
        <taxon>Bacteria</taxon>
        <taxon>Pseudomonadati</taxon>
        <taxon>Pseudomonadota</taxon>
        <taxon>Alphaproteobacteria</taxon>
        <taxon>Hyphomicrobiales</taxon>
        <taxon>Phyllobacteriaceae</taxon>
        <taxon>Mesorhizobium</taxon>
    </lineage>
</organism>
<evidence type="ECO:0000256" key="1">
    <source>
        <dbReference type="SAM" id="Coils"/>
    </source>
</evidence>
<feature type="compositionally biased region" description="Basic and acidic residues" evidence="2">
    <location>
        <begin position="543"/>
        <end position="553"/>
    </location>
</feature>
<keyword evidence="1" id="KW-0175">Coiled coil</keyword>
<feature type="region of interest" description="Disordered" evidence="2">
    <location>
        <begin position="543"/>
        <end position="594"/>
    </location>
</feature>
<dbReference type="Gene3D" id="3.30.1950.10">
    <property type="entry name" value="wza like domain"/>
    <property type="match status" value="1"/>
</dbReference>
<feature type="domain" description="Polysaccharide export protein N-terminal" evidence="3">
    <location>
        <begin position="63"/>
        <end position="130"/>
    </location>
</feature>
<keyword evidence="5" id="KW-1185">Reference proteome</keyword>
<dbReference type="AlphaFoldDB" id="A0A562PCY0"/>
<feature type="compositionally biased region" description="Polar residues" evidence="2">
    <location>
        <begin position="147"/>
        <end position="156"/>
    </location>
</feature>
<feature type="compositionally biased region" description="Basic and acidic residues" evidence="2">
    <location>
        <begin position="130"/>
        <end position="146"/>
    </location>
</feature>